<dbReference type="AlphaFoldDB" id="A0A164Z1Q4"/>
<dbReference type="PANTHER" id="PTHR35306:SF1">
    <property type="entry name" value="VQ DOMAIN-CONTAINING PROTEIN"/>
    <property type="match status" value="1"/>
</dbReference>
<keyword evidence="3" id="KW-1185">Reference proteome</keyword>
<proteinExistence type="predicted"/>
<dbReference type="Gramene" id="KZM95187">
    <property type="protein sequence ID" value="KZM95187"/>
    <property type="gene ID" value="DCAR_018429"/>
</dbReference>
<dbReference type="PANTHER" id="PTHR35306">
    <property type="entry name" value="BNAA03G57290D PROTEIN"/>
    <property type="match status" value="1"/>
</dbReference>
<gene>
    <name evidence="2" type="ORF">DCAR_0521080</name>
</gene>
<feature type="compositionally biased region" description="Polar residues" evidence="1">
    <location>
        <begin position="89"/>
        <end position="98"/>
    </location>
</feature>
<reference evidence="2" key="2">
    <citation type="submission" date="2022-03" db="EMBL/GenBank/DDBJ databases">
        <title>Draft title - Genomic analysis of global carrot germplasm unveils the trajectory of domestication and the origin of high carotenoid orange carrot.</title>
        <authorList>
            <person name="Iorizzo M."/>
            <person name="Ellison S."/>
            <person name="Senalik D."/>
            <person name="Macko-Podgorni A."/>
            <person name="Grzebelus D."/>
            <person name="Bostan H."/>
            <person name="Rolling W."/>
            <person name="Curaba J."/>
            <person name="Simon P."/>
        </authorList>
    </citation>
    <scope>NUCLEOTIDE SEQUENCE</scope>
    <source>
        <tissue evidence="2">Leaf</tissue>
    </source>
</reference>
<dbReference type="OMA" id="GPENDNF"/>
<sequence>METLVVVDQHRGRYQGKNRGNGPSPSRVFREINCRTFQSGVGILPTPVKAWKPVGKQAGGSPSVGNFVKTPSRDCVRSVVGGKHKSAGSFMQTPSPNCGKSVVEGKNSSRKSRSGLKKSSSVPTPFNVKINSDEERFLYCKKLSYSELWAGPAYSNSPPPSSLPIPKFSVPPKRTGSLELPSPEPDVHLHQVSRSAPPSPKRDHANSGRNVFHSADYASATKDLRRILNLDMDDE</sequence>
<protein>
    <submittedName>
        <fullName evidence="2">Uncharacterized protein</fullName>
    </submittedName>
</protein>
<reference evidence="2" key="1">
    <citation type="journal article" date="2016" name="Nat. Genet.">
        <title>A high-quality carrot genome assembly provides new insights into carotenoid accumulation and asterid genome evolution.</title>
        <authorList>
            <person name="Iorizzo M."/>
            <person name="Ellison S."/>
            <person name="Senalik D."/>
            <person name="Zeng P."/>
            <person name="Satapoomin P."/>
            <person name="Huang J."/>
            <person name="Bowman M."/>
            <person name="Iovene M."/>
            <person name="Sanseverino W."/>
            <person name="Cavagnaro P."/>
            <person name="Yildiz M."/>
            <person name="Macko-Podgorni A."/>
            <person name="Moranska E."/>
            <person name="Grzebelus E."/>
            <person name="Grzebelus D."/>
            <person name="Ashrafi H."/>
            <person name="Zheng Z."/>
            <person name="Cheng S."/>
            <person name="Spooner D."/>
            <person name="Van Deynze A."/>
            <person name="Simon P."/>
        </authorList>
    </citation>
    <scope>NUCLEOTIDE SEQUENCE</scope>
    <source>
        <tissue evidence="2">Leaf</tissue>
    </source>
</reference>
<name>A0A164Z1Q4_DAUCS</name>
<dbReference type="KEGG" id="dcr:108223499"/>
<feature type="region of interest" description="Disordered" evidence="1">
    <location>
        <begin position="85"/>
        <end position="127"/>
    </location>
</feature>
<dbReference type="GO" id="GO:0016071">
    <property type="term" value="P:mRNA metabolic process"/>
    <property type="evidence" value="ECO:0007669"/>
    <property type="project" value="UniProtKB-ARBA"/>
</dbReference>
<evidence type="ECO:0000313" key="3">
    <source>
        <dbReference type="Proteomes" id="UP000077755"/>
    </source>
</evidence>
<organism evidence="2 3">
    <name type="scientific">Daucus carota subsp. sativus</name>
    <name type="common">Carrot</name>
    <dbReference type="NCBI Taxonomy" id="79200"/>
    <lineage>
        <taxon>Eukaryota</taxon>
        <taxon>Viridiplantae</taxon>
        <taxon>Streptophyta</taxon>
        <taxon>Embryophyta</taxon>
        <taxon>Tracheophyta</taxon>
        <taxon>Spermatophyta</taxon>
        <taxon>Magnoliopsida</taxon>
        <taxon>eudicotyledons</taxon>
        <taxon>Gunneridae</taxon>
        <taxon>Pentapetalae</taxon>
        <taxon>asterids</taxon>
        <taxon>campanulids</taxon>
        <taxon>Apiales</taxon>
        <taxon>Apiaceae</taxon>
        <taxon>Apioideae</taxon>
        <taxon>Scandiceae</taxon>
        <taxon>Daucinae</taxon>
        <taxon>Daucus</taxon>
        <taxon>Daucus sect. Daucus</taxon>
    </lineage>
</organism>
<dbReference type="OrthoDB" id="1921042at2759"/>
<evidence type="ECO:0000313" key="2">
    <source>
        <dbReference type="EMBL" id="WOH01695.1"/>
    </source>
</evidence>
<dbReference type="EMBL" id="CP093347">
    <property type="protein sequence ID" value="WOH01695.1"/>
    <property type="molecule type" value="Genomic_DNA"/>
</dbReference>
<feature type="region of interest" description="Disordered" evidence="1">
    <location>
        <begin position="155"/>
        <end position="215"/>
    </location>
</feature>
<dbReference type="InterPro" id="IPR028322">
    <property type="entry name" value="PNRC-like_rgn"/>
</dbReference>
<accession>A0A164Z1Q4</accession>
<evidence type="ECO:0000256" key="1">
    <source>
        <dbReference type="SAM" id="MobiDB-lite"/>
    </source>
</evidence>
<dbReference type="Pfam" id="PF15365">
    <property type="entry name" value="PNRC"/>
    <property type="match status" value="1"/>
</dbReference>
<dbReference type="Proteomes" id="UP000077755">
    <property type="component" value="Chromosome 5"/>
</dbReference>